<dbReference type="CDD" id="cd06558">
    <property type="entry name" value="crotonase-like"/>
    <property type="match status" value="1"/>
</dbReference>
<evidence type="ECO:0000256" key="1">
    <source>
        <dbReference type="SAM" id="MobiDB-lite"/>
    </source>
</evidence>
<evidence type="ECO:0000313" key="3">
    <source>
        <dbReference type="Proteomes" id="UP000245942"/>
    </source>
</evidence>
<dbReference type="GeneID" id="37011064"/>
<proteinExistence type="predicted"/>
<dbReference type="OrthoDB" id="2139957at2759"/>
<feature type="region of interest" description="Disordered" evidence="1">
    <location>
        <begin position="85"/>
        <end position="110"/>
    </location>
</feature>
<organism evidence="2 3">
    <name type="scientific">Pseudomicrostroma glucosiphilum</name>
    <dbReference type="NCBI Taxonomy" id="1684307"/>
    <lineage>
        <taxon>Eukaryota</taxon>
        <taxon>Fungi</taxon>
        <taxon>Dikarya</taxon>
        <taxon>Basidiomycota</taxon>
        <taxon>Ustilaginomycotina</taxon>
        <taxon>Exobasidiomycetes</taxon>
        <taxon>Microstromatales</taxon>
        <taxon>Microstromatales incertae sedis</taxon>
        <taxon>Pseudomicrostroma</taxon>
    </lineage>
</organism>
<dbReference type="Pfam" id="PF00378">
    <property type="entry name" value="ECH_1"/>
    <property type="match status" value="1"/>
</dbReference>
<dbReference type="RefSeq" id="XP_025349684.1">
    <property type="nucleotide sequence ID" value="XM_025489330.1"/>
</dbReference>
<accession>A0A316UCD9</accession>
<keyword evidence="3" id="KW-1185">Reference proteome</keyword>
<sequence>MASHLSPPTVGEHLLISFPEEHVLHLQLNRPKQMNSMNDELEDDLRKTLRWFEATPTLWVLVLSGSPTSKAFCAGQDLKEWLIKRGTPPPVASSSSSSPPLQSEEEKRATQHRIRHLGGFGGLSTLQSTKPLLLAVDGLAMGGGMEILLNMDLVFATSRARFALPEVLRGVVAAQGGIPRLLKLVGHARASELLLTGRTFQAEELREMGLVNSVVSVDIKASPEEGQKAVVAEALKYAKMITAASPDSVRVTKQALRLARDGSGHIDQSTLQNVESKQSRGLYAGRNFREGLTAFKEKRAPKWTDPISFERKGSKL</sequence>
<dbReference type="PANTHER" id="PTHR11941:SF158">
    <property type="entry name" value="ENOYL-COA HYDRATASE (AFU_ORTHOLOGUE AFUA_2G10650)"/>
    <property type="match status" value="1"/>
</dbReference>
<dbReference type="SUPFAM" id="SSF52096">
    <property type="entry name" value="ClpP/crotonase"/>
    <property type="match status" value="1"/>
</dbReference>
<dbReference type="GO" id="GO:0006635">
    <property type="term" value="P:fatty acid beta-oxidation"/>
    <property type="evidence" value="ECO:0007669"/>
    <property type="project" value="TreeGrafter"/>
</dbReference>
<dbReference type="EMBL" id="KZ819323">
    <property type="protein sequence ID" value="PWN22524.1"/>
    <property type="molecule type" value="Genomic_DNA"/>
</dbReference>
<dbReference type="PANTHER" id="PTHR11941">
    <property type="entry name" value="ENOYL-COA HYDRATASE-RELATED"/>
    <property type="match status" value="1"/>
</dbReference>
<gene>
    <name evidence="2" type="ORF">BCV69DRAFT_146537</name>
</gene>
<dbReference type="Proteomes" id="UP000245942">
    <property type="component" value="Unassembled WGS sequence"/>
</dbReference>
<reference evidence="2 3" key="1">
    <citation type="journal article" date="2018" name="Mol. Biol. Evol.">
        <title>Broad Genomic Sampling Reveals a Smut Pathogenic Ancestry of the Fungal Clade Ustilaginomycotina.</title>
        <authorList>
            <person name="Kijpornyongpan T."/>
            <person name="Mondo S.J."/>
            <person name="Barry K."/>
            <person name="Sandor L."/>
            <person name="Lee J."/>
            <person name="Lipzen A."/>
            <person name="Pangilinan J."/>
            <person name="LaButti K."/>
            <person name="Hainaut M."/>
            <person name="Henrissat B."/>
            <person name="Grigoriev I.V."/>
            <person name="Spatafora J.W."/>
            <person name="Aime M.C."/>
        </authorList>
    </citation>
    <scope>NUCLEOTIDE SEQUENCE [LARGE SCALE GENOMIC DNA]</scope>
    <source>
        <strain evidence="2 3">MCA 4718</strain>
    </source>
</reference>
<protein>
    <submittedName>
        <fullName evidence="2">ClpP/crotonase</fullName>
    </submittedName>
</protein>
<name>A0A316UCD9_9BASI</name>
<dbReference type="STRING" id="1684307.A0A316UCD9"/>
<dbReference type="GO" id="GO:0005739">
    <property type="term" value="C:mitochondrion"/>
    <property type="evidence" value="ECO:0007669"/>
    <property type="project" value="TreeGrafter"/>
</dbReference>
<dbReference type="InterPro" id="IPR029045">
    <property type="entry name" value="ClpP/crotonase-like_dom_sf"/>
</dbReference>
<dbReference type="InterPro" id="IPR001753">
    <property type="entry name" value="Enoyl-CoA_hydra/iso"/>
</dbReference>
<dbReference type="Gene3D" id="3.90.226.10">
    <property type="entry name" value="2-enoyl-CoA Hydratase, Chain A, domain 1"/>
    <property type="match status" value="1"/>
</dbReference>
<evidence type="ECO:0000313" key="2">
    <source>
        <dbReference type="EMBL" id="PWN22524.1"/>
    </source>
</evidence>
<dbReference type="AlphaFoldDB" id="A0A316UCD9"/>